<dbReference type="Proteomes" id="UP000094769">
    <property type="component" value="Unassembled WGS sequence"/>
</dbReference>
<comment type="subcellular location">
    <subcellularLocation>
        <location evidence="2">Cytoplasm</location>
    </subcellularLocation>
</comment>
<evidence type="ECO:0000313" key="3">
    <source>
        <dbReference type="EMBL" id="ODJ88915.1"/>
    </source>
</evidence>
<dbReference type="NCBIfam" id="TIGR00082">
    <property type="entry name" value="rbfA"/>
    <property type="match status" value="1"/>
</dbReference>
<dbReference type="GO" id="GO:0043024">
    <property type="term" value="F:ribosomal small subunit binding"/>
    <property type="evidence" value="ECO:0007669"/>
    <property type="project" value="TreeGrafter"/>
</dbReference>
<keyword evidence="4" id="KW-1185">Reference proteome</keyword>
<organism evidence="3 4">
    <name type="scientific">Candidatus Thiodiazotropha endolucinida</name>
    <dbReference type="NCBI Taxonomy" id="1655433"/>
    <lineage>
        <taxon>Bacteria</taxon>
        <taxon>Pseudomonadati</taxon>
        <taxon>Pseudomonadota</taxon>
        <taxon>Gammaproteobacteria</taxon>
        <taxon>Chromatiales</taxon>
        <taxon>Sedimenticolaceae</taxon>
        <taxon>Candidatus Thiodiazotropha</taxon>
    </lineage>
</organism>
<dbReference type="Pfam" id="PF02033">
    <property type="entry name" value="RBFA"/>
    <property type="match status" value="1"/>
</dbReference>
<dbReference type="PROSITE" id="PS01319">
    <property type="entry name" value="RBFA"/>
    <property type="match status" value="1"/>
</dbReference>
<comment type="function">
    <text evidence="2">One of several proteins that assist in the late maturation steps of the functional core of the 30S ribosomal subunit. Associates with free 30S ribosomal subunits (but not with 30S subunits that are part of 70S ribosomes or polysomes). Required for efficient processing of 16S rRNA. May interact with the 5'-terminal helix region of 16S rRNA.</text>
</comment>
<name>A0A7Z1AGA5_9GAMM</name>
<evidence type="ECO:0000256" key="2">
    <source>
        <dbReference type="HAMAP-Rule" id="MF_00003"/>
    </source>
</evidence>
<sequence length="122" mass="13996">MPRDFKRTDRIGAELQRELAGLIREEVKDPAIGMVTIQEARVVRDLSQAKVFFTTMSSSLSRKESVEQLNHIAGHLRWLLGHRMKLRSIPKLNFVYDTSVEQGEHLSTLIDQAVKENHTDLD</sequence>
<evidence type="ECO:0000313" key="4">
    <source>
        <dbReference type="Proteomes" id="UP000094769"/>
    </source>
</evidence>
<evidence type="ECO:0000256" key="1">
    <source>
        <dbReference type="ARBA" id="ARBA00022517"/>
    </source>
</evidence>
<dbReference type="SUPFAM" id="SSF89919">
    <property type="entry name" value="Ribosome-binding factor A, RbfA"/>
    <property type="match status" value="1"/>
</dbReference>
<comment type="caution">
    <text evidence="3">The sequence shown here is derived from an EMBL/GenBank/DDBJ whole genome shotgun (WGS) entry which is preliminary data.</text>
</comment>
<dbReference type="InterPro" id="IPR000238">
    <property type="entry name" value="RbfA"/>
</dbReference>
<dbReference type="OrthoDB" id="307788at2"/>
<dbReference type="InterPro" id="IPR015946">
    <property type="entry name" value="KH_dom-like_a/b"/>
</dbReference>
<protein>
    <recommendedName>
        <fullName evidence="2">Ribosome-binding factor A</fullName>
    </recommendedName>
</protein>
<dbReference type="InterPro" id="IPR020053">
    <property type="entry name" value="Ribosome-bd_factorA_CS"/>
</dbReference>
<comment type="subunit">
    <text evidence="2">Monomer. Binds 30S ribosomal subunits, but not 50S ribosomal subunits or 70S ribosomes.</text>
</comment>
<dbReference type="EMBL" id="MARB01000004">
    <property type="protein sequence ID" value="ODJ88915.1"/>
    <property type="molecule type" value="Genomic_DNA"/>
</dbReference>
<dbReference type="PANTHER" id="PTHR33515:SF1">
    <property type="entry name" value="RIBOSOME-BINDING FACTOR A, CHLOROPLASTIC-RELATED"/>
    <property type="match status" value="1"/>
</dbReference>
<comment type="similarity">
    <text evidence="2">Belongs to the RbfA family.</text>
</comment>
<keyword evidence="2" id="KW-0963">Cytoplasm</keyword>
<accession>A0A7Z1AGA5</accession>
<keyword evidence="1 2" id="KW-0690">Ribosome biogenesis</keyword>
<dbReference type="Gene3D" id="3.30.300.20">
    <property type="match status" value="1"/>
</dbReference>
<dbReference type="GO" id="GO:0030490">
    <property type="term" value="P:maturation of SSU-rRNA"/>
    <property type="evidence" value="ECO:0007669"/>
    <property type="project" value="UniProtKB-UniRule"/>
</dbReference>
<gene>
    <name evidence="2 3" type="primary">rbfA</name>
    <name evidence="3" type="ORF">CODIS_10140</name>
</gene>
<dbReference type="InterPro" id="IPR023799">
    <property type="entry name" value="RbfA_dom_sf"/>
</dbReference>
<proteinExistence type="inferred from homology"/>
<dbReference type="GO" id="GO:0005829">
    <property type="term" value="C:cytosol"/>
    <property type="evidence" value="ECO:0007669"/>
    <property type="project" value="TreeGrafter"/>
</dbReference>
<dbReference type="HAMAP" id="MF_00003">
    <property type="entry name" value="RbfA"/>
    <property type="match status" value="1"/>
</dbReference>
<dbReference type="PANTHER" id="PTHR33515">
    <property type="entry name" value="RIBOSOME-BINDING FACTOR A, CHLOROPLASTIC-RELATED"/>
    <property type="match status" value="1"/>
</dbReference>
<dbReference type="AlphaFoldDB" id="A0A7Z1AGA5"/>
<reference evidence="3 4" key="1">
    <citation type="submission" date="2016-06" db="EMBL/GenBank/DDBJ databases">
        <title>Genome sequence of endosymbiont of Candidatus Endolucinida thiodiazotropha.</title>
        <authorList>
            <person name="Poehlein A."/>
            <person name="Koenig S."/>
            <person name="Heiden S.E."/>
            <person name="Thuermer A."/>
            <person name="Voget S."/>
            <person name="Daniel R."/>
            <person name="Markert S."/>
            <person name="Gros O."/>
            <person name="Schweder T."/>
        </authorList>
    </citation>
    <scope>NUCLEOTIDE SEQUENCE [LARGE SCALE GENOMIC DNA]</scope>
    <source>
        <strain evidence="3 4">COS</strain>
    </source>
</reference>
<dbReference type="RefSeq" id="WP_069121757.1">
    <property type="nucleotide sequence ID" value="NZ_MARB01000004.1"/>
</dbReference>